<dbReference type="PANTHER" id="PTHR32089">
    <property type="entry name" value="METHYL-ACCEPTING CHEMOTAXIS PROTEIN MCPB"/>
    <property type="match status" value="1"/>
</dbReference>
<reference evidence="7" key="1">
    <citation type="submission" date="2016-09" db="EMBL/GenBank/DDBJ databases">
        <authorList>
            <person name="Varghese N."/>
            <person name="Submissions S."/>
        </authorList>
    </citation>
    <scope>NUCLEOTIDE SEQUENCE [LARGE SCALE GENOMIC DNA]</scope>
    <source>
        <strain evidence="7">S5</strain>
    </source>
</reference>
<dbReference type="Pfam" id="PF00015">
    <property type="entry name" value="MCPsignal"/>
    <property type="match status" value="1"/>
</dbReference>
<dbReference type="SMART" id="SM00283">
    <property type="entry name" value="MA"/>
    <property type="match status" value="1"/>
</dbReference>
<keyword evidence="1 2" id="KW-0807">Transducer</keyword>
<proteinExistence type="predicted"/>
<dbReference type="OrthoDB" id="2166737at2"/>
<dbReference type="GO" id="GO:0016020">
    <property type="term" value="C:membrane"/>
    <property type="evidence" value="ECO:0007669"/>
    <property type="project" value="InterPro"/>
</dbReference>
<evidence type="ECO:0000259" key="5">
    <source>
        <dbReference type="PROSITE" id="PS50111"/>
    </source>
</evidence>
<dbReference type="SUPFAM" id="SSF58104">
    <property type="entry name" value="Methyl-accepting chemotaxis protein (MCP) signaling domain"/>
    <property type="match status" value="1"/>
</dbReference>
<keyword evidence="3" id="KW-0175">Coiled coil</keyword>
<evidence type="ECO:0000256" key="2">
    <source>
        <dbReference type="PROSITE-ProRule" id="PRU00284"/>
    </source>
</evidence>
<keyword evidence="4" id="KW-0812">Transmembrane</keyword>
<evidence type="ECO:0000313" key="6">
    <source>
        <dbReference type="EMBL" id="SDC31220.1"/>
    </source>
</evidence>
<gene>
    <name evidence="6" type="ORF">SAMN05421734_106114</name>
</gene>
<keyword evidence="4" id="KW-1133">Transmembrane helix</keyword>
<feature type="transmembrane region" description="Helical" evidence="4">
    <location>
        <begin position="141"/>
        <end position="163"/>
    </location>
</feature>
<evidence type="ECO:0000313" key="7">
    <source>
        <dbReference type="Proteomes" id="UP000242949"/>
    </source>
</evidence>
<feature type="domain" description="Methyl-accepting transducer" evidence="5">
    <location>
        <begin position="212"/>
        <end position="469"/>
    </location>
</feature>
<dbReference type="InterPro" id="IPR004089">
    <property type="entry name" value="MCPsignal_dom"/>
</dbReference>
<evidence type="ECO:0000256" key="1">
    <source>
        <dbReference type="ARBA" id="ARBA00023224"/>
    </source>
</evidence>
<protein>
    <submittedName>
        <fullName evidence="6">Methyl-accepting chemotaxis protein</fullName>
    </submittedName>
</protein>
<dbReference type="EMBL" id="FMYI01000006">
    <property type="protein sequence ID" value="SDC31220.1"/>
    <property type="molecule type" value="Genomic_DNA"/>
</dbReference>
<feature type="transmembrane region" description="Helical" evidence="4">
    <location>
        <begin position="18"/>
        <end position="36"/>
    </location>
</feature>
<dbReference type="PANTHER" id="PTHR32089:SF112">
    <property type="entry name" value="LYSOZYME-LIKE PROTEIN-RELATED"/>
    <property type="match status" value="1"/>
</dbReference>
<feature type="transmembrane region" description="Helical" evidence="4">
    <location>
        <begin position="48"/>
        <end position="68"/>
    </location>
</feature>
<dbReference type="Gene3D" id="1.10.287.950">
    <property type="entry name" value="Methyl-accepting chemotaxis protein"/>
    <property type="match status" value="1"/>
</dbReference>
<keyword evidence="4" id="KW-0472">Membrane</keyword>
<evidence type="ECO:0000256" key="3">
    <source>
        <dbReference type="SAM" id="Coils"/>
    </source>
</evidence>
<dbReference type="PROSITE" id="PS50111">
    <property type="entry name" value="CHEMOTAXIS_TRANSDUC_2"/>
    <property type="match status" value="1"/>
</dbReference>
<feature type="transmembrane region" description="Helical" evidence="4">
    <location>
        <begin position="80"/>
        <end position="105"/>
    </location>
</feature>
<name>A0A1G6KJK5_9BACI</name>
<keyword evidence="7" id="KW-1185">Reference proteome</keyword>
<sequence length="494" mass="54165">MSNIENKDYFELKASKSLTILLTSLIILSYPVLIIFQQMEFITFSALAIYIGTTLLVALSLYSVYHFFGSRGWTKYAIVTLSYIIAFLVIAILPAITAFSVVYLYLIISMLYLNRKVIVLSGVLGVLSLVAILLLETVDLSNIFDLSVLFVIYLMSVSAAYFVSASGEALVHNVSEKAEEANHQTDRVQTVVEEAKRSVAQLTEGTRSLEKTSDSLVKSSEEIQLAVDEIAKSTSNQAEDTESGAEHVGELGKLLTTNETYLTDLTESTNKARELRASSSEKMSSLTENTNESIESIITIDEKIRMTSERVSEIEKASGEIASIADQTNLLALNASIEAARAGESGKGFAVVADEIRKLAEESTRFNKDIEDIIKELTMQTDDTVATVSQVKSLADEQQDSLNETNQKFDSLSNTLQHVESVIQSVSETGKEMKVKTDEMIDIMQSLSAVSEENASTTEEVTASIEQQTHAIGTISDDVNQLNTIAKQLESVVE</sequence>
<feature type="transmembrane region" description="Helical" evidence="4">
    <location>
        <begin position="117"/>
        <end position="135"/>
    </location>
</feature>
<dbReference type="RefSeq" id="WP_090795982.1">
    <property type="nucleotide sequence ID" value="NZ_FMYI01000006.1"/>
</dbReference>
<feature type="coiled-coil region" evidence="3">
    <location>
        <begin position="356"/>
        <end position="415"/>
    </location>
</feature>
<evidence type="ECO:0000256" key="4">
    <source>
        <dbReference type="SAM" id="Phobius"/>
    </source>
</evidence>
<dbReference type="AlphaFoldDB" id="A0A1G6KJK5"/>
<dbReference type="GO" id="GO:0007165">
    <property type="term" value="P:signal transduction"/>
    <property type="evidence" value="ECO:0007669"/>
    <property type="project" value="UniProtKB-KW"/>
</dbReference>
<accession>A0A1G6KJK5</accession>
<dbReference type="Proteomes" id="UP000242949">
    <property type="component" value="Unassembled WGS sequence"/>
</dbReference>
<organism evidence="6 7">
    <name type="scientific">Pelagirhabdus alkalitolerans</name>
    <dbReference type="NCBI Taxonomy" id="1612202"/>
    <lineage>
        <taxon>Bacteria</taxon>
        <taxon>Bacillati</taxon>
        <taxon>Bacillota</taxon>
        <taxon>Bacilli</taxon>
        <taxon>Bacillales</taxon>
        <taxon>Bacillaceae</taxon>
        <taxon>Pelagirhabdus</taxon>
    </lineage>
</organism>
<dbReference type="STRING" id="1612202.SAMN05421734_106114"/>